<evidence type="ECO:0000313" key="3">
    <source>
        <dbReference type="EMBL" id="PRK66715.1"/>
    </source>
</evidence>
<dbReference type="Pfam" id="PF04480">
    <property type="entry name" value="DUF559"/>
    <property type="match status" value="1"/>
</dbReference>
<feature type="domain" description="DUF559" evidence="1">
    <location>
        <begin position="7"/>
        <end position="113"/>
    </location>
</feature>
<dbReference type="EMBL" id="AF174388">
    <property type="protein sequence ID" value="AAD54292.1"/>
    <property type="molecule type" value="Genomic_DNA"/>
</dbReference>
<evidence type="ECO:0000313" key="4">
    <source>
        <dbReference type="Proteomes" id="UP000237977"/>
    </source>
</evidence>
<gene>
    <name evidence="3" type="ORF">BV163_00497</name>
</gene>
<reference evidence="3 4" key="2">
    <citation type="submission" date="2017-02" db="EMBL/GenBank/DDBJ databases">
        <title>Haemophilus influenzae in COPD genome sequencing project.</title>
        <authorList>
            <person name="Murphy T.F."/>
            <person name="Kong Y."/>
            <person name="Nadendla S."/>
            <person name="Tettelin H."/>
            <person name="Pettigrew M."/>
        </authorList>
    </citation>
    <scope>NUCLEOTIDE SEQUENCE [LARGE SCALE GENOMIC DNA]</scope>
    <source>
        <strain evidence="3 4">84P15H4</strain>
    </source>
</reference>
<dbReference type="EMBL" id="MZHU01000014">
    <property type="protein sequence ID" value="PRK66715.1"/>
    <property type="molecule type" value="Genomic_DNA"/>
</dbReference>
<dbReference type="PANTHER" id="PTHR38590">
    <property type="entry name" value="BLL0828 PROTEIN"/>
    <property type="match status" value="1"/>
</dbReference>
<dbReference type="RefSeq" id="WP_005691118.1">
    <property type="nucleotide sequence ID" value="NZ_AP018777.1"/>
</dbReference>
<organism evidence="2">
    <name type="scientific">Haemophilus influenzae</name>
    <dbReference type="NCBI Taxonomy" id="727"/>
    <lineage>
        <taxon>Bacteria</taxon>
        <taxon>Pseudomonadati</taxon>
        <taxon>Pseudomonadota</taxon>
        <taxon>Gammaproteobacteria</taxon>
        <taxon>Pasteurellales</taxon>
        <taxon>Pasteurellaceae</taxon>
        <taxon>Haemophilus</taxon>
    </lineage>
</organism>
<feature type="non-terminal residue" evidence="2">
    <location>
        <position position="133"/>
    </location>
</feature>
<protein>
    <submittedName>
        <fullName evidence="2">HI1162</fullName>
    </submittedName>
</protein>
<sequence>MRNKNKRLAQYATELRRNMTDAEYALWYHLRNKLFCGIRFNRQVIIGHYIVDFCSRKLKLVIELDGIQHVEQEQYDLERTKFLTAQGYKVIRFWNDEVLKNIDNVLEAIYVEIEHLSPPQPSAAPPINGWSQD</sequence>
<name>Q9RP28_HAEIF</name>
<dbReference type="CDD" id="cd01038">
    <property type="entry name" value="Endonuclease_DUF559"/>
    <property type="match status" value="1"/>
</dbReference>
<dbReference type="PATRIC" id="fig|727.532.peg.585"/>
<evidence type="ECO:0000313" key="2">
    <source>
        <dbReference type="EMBL" id="AAD54292.1"/>
    </source>
</evidence>
<evidence type="ECO:0000259" key="1">
    <source>
        <dbReference type="Pfam" id="PF04480"/>
    </source>
</evidence>
<dbReference type="InterPro" id="IPR007569">
    <property type="entry name" value="DUF559"/>
</dbReference>
<dbReference type="SUPFAM" id="SSF52980">
    <property type="entry name" value="Restriction endonuclease-like"/>
    <property type="match status" value="1"/>
</dbReference>
<proteinExistence type="predicted"/>
<dbReference type="InterPro" id="IPR047216">
    <property type="entry name" value="Endonuclease_DUF559_bact"/>
</dbReference>
<dbReference type="PANTHER" id="PTHR38590:SF1">
    <property type="entry name" value="BLL0828 PROTEIN"/>
    <property type="match status" value="1"/>
</dbReference>
<dbReference type="KEGG" id="hiw:NTHI477_00574"/>
<dbReference type="InterPro" id="IPR011335">
    <property type="entry name" value="Restrct_endonuc-II-like"/>
</dbReference>
<accession>Q9RP28</accession>
<reference evidence="2" key="1">
    <citation type="submission" date="1999-08" db="EMBL/GenBank/DDBJ databases">
        <authorList>
            <person name="Bonander N."/>
            <person name="Eisenstein E."/>
        </authorList>
    </citation>
    <scope>NUCLEOTIDE SEQUENCE</scope>
    <source>
        <strain evidence="2">Rd KW20</strain>
    </source>
</reference>
<dbReference type="Gene3D" id="3.40.960.10">
    <property type="entry name" value="VSR Endonuclease"/>
    <property type="match status" value="1"/>
</dbReference>
<dbReference type="AlphaFoldDB" id="Q9RP28"/>